<feature type="region of interest" description="Disordered" evidence="1">
    <location>
        <begin position="26"/>
        <end position="56"/>
    </location>
</feature>
<gene>
    <name evidence="2" type="ORF">RM425_17520</name>
</gene>
<proteinExistence type="predicted"/>
<dbReference type="RefSeq" id="WP_311346506.1">
    <property type="nucleotide sequence ID" value="NZ_JAVREI010000015.1"/>
</dbReference>
<accession>A0ABU2KBY9</accession>
<evidence type="ECO:0000256" key="1">
    <source>
        <dbReference type="SAM" id="MobiDB-lite"/>
    </source>
</evidence>
<name>A0ABU2KBY9_9ACTN</name>
<dbReference type="EMBL" id="JAVREI010000015">
    <property type="protein sequence ID" value="MDT0277702.1"/>
    <property type="molecule type" value="Genomic_DNA"/>
</dbReference>
<organism evidence="2 3">
    <name type="scientific">Blastococcus goldschmidtiae</name>
    <dbReference type="NCBI Taxonomy" id="3075546"/>
    <lineage>
        <taxon>Bacteria</taxon>
        <taxon>Bacillati</taxon>
        <taxon>Actinomycetota</taxon>
        <taxon>Actinomycetes</taxon>
        <taxon>Geodermatophilales</taxon>
        <taxon>Geodermatophilaceae</taxon>
        <taxon>Blastococcus</taxon>
    </lineage>
</organism>
<reference evidence="3" key="1">
    <citation type="submission" date="2023-07" db="EMBL/GenBank/DDBJ databases">
        <title>30 novel species of actinomycetes from the DSMZ collection.</title>
        <authorList>
            <person name="Nouioui I."/>
        </authorList>
    </citation>
    <scope>NUCLEOTIDE SEQUENCE [LARGE SCALE GENOMIC DNA]</scope>
    <source>
        <strain evidence="3">DSM 46792</strain>
    </source>
</reference>
<evidence type="ECO:0000313" key="2">
    <source>
        <dbReference type="EMBL" id="MDT0277702.1"/>
    </source>
</evidence>
<keyword evidence="3" id="KW-1185">Reference proteome</keyword>
<protein>
    <submittedName>
        <fullName evidence="2">Uncharacterized protein</fullName>
    </submittedName>
</protein>
<comment type="caution">
    <text evidence="2">The sequence shown here is derived from an EMBL/GenBank/DDBJ whole genome shotgun (WGS) entry which is preliminary data.</text>
</comment>
<evidence type="ECO:0000313" key="3">
    <source>
        <dbReference type="Proteomes" id="UP001183222"/>
    </source>
</evidence>
<sequence>MELLIWAAGAAVLLLVLVLVADRRQRRADTGSPHLPPSPGAPAHGSNSDGSGMLGG</sequence>
<dbReference type="Proteomes" id="UP001183222">
    <property type="component" value="Unassembled WGS sequence"/>
</dbReference>